<keyword evidence="2" id="KW-1185">Reference proteome</keyword>
<dbReference type="Proteomes" id="UP001633002">
    <property type="component" value="Unassembled WGS sequence"/>
</dbReference>
<reference evidence="1 2" key="1">
    <citation type="submission" date="2024-09" db="EMBL/GenBank/DDBJ databases">
        <title>Chromosome-scale assembly of Riccia sorocarpa.</title>
        <authorList>
            <person name="Paukszto L."/>
        </authorList>
    </citation>
    <scope>NUCLEOTIDE SEQUENCE [LARGE SCALE GENOMIC DNA]</scope>
    <source>
        <strain evidence="1">LP-2024</strain>
        <tissue evidence="1">Aerial parts of the thallus</tissue>
    </source>
</reference>
<comment type="caution">
    <text evidence="1">The sequence shown here is derived from an EMBL/GenBank/DDBJ whole genome shotgun (WGS) entry which is preliminary data.</text>
</comment>
<proteinExistence type="predicted"/>
<organism evidence="1 2">
    <name type="scientific">Riccia sorocarpa</name>
    <dbReference type="NCBI Taxonomy" id="122646"/>
    <lineage>
        <taxon>Eukaryota</taxon>
        <taxon>Viridiplantae</taxon>
        <taxon>Streptophyta</taxon>
        <taxon>Embryophyta</taxon>
        <taxon>Marchantiophyta</taxon>
        <taxon>Marchantiopsida</taxon>
        <taxon>Marchantiidae</taxon>
        <taxon>Marchantiales</taxon>
        <taxon>Ricciaceae</taxon>
        <taxon>Riccia</taxon>
    </lineage>
</organism>
<accession>A0ABD3I7P3</accession>
<sequence length="94" mass="10906">MRSCQDWVDLVLFKQDRKVRGKFGVESDNIIQRPFKAAFQQYYCRCGDAVKVEPNEEEPDDEEWYAEECIDGIMCPRLGIASENPLLDTTPKTE</sequence>
<dbReference type="EMBL" id="JBJQOH010000001">
    <property type="protein sequence ID" value="KAL3699677.1"/>
    <property type="molecule type" value="Genomic_DNA"/>
</dbReference>
<name>A0ABD3I7P3_9MARC</name>
<gene>
    <name evidence="1" type="ORF">R1sor_017699</name>
</gene>
<evidence type="ECO:0000313" key="1">
    <source>
        <dbReference type="EMBL" id="KAL3699677.1"/>
    </source>
</evidence>
<dbReference type="AlphaFoldDB" id="A0ABD3I7P3"/>
<protein>
    <submittedName>
        <fullName evidence="1">Uncharacterized protein</fullName>
    </submittedName>
</protein>
<evidence type="ECO:0000313" key="2">
    <source>
        <dbReference type="Proteomes" id="UP001633002"/>
    </source>
</evidence>